<feature type="repeat" description="TPR" evidence="3">
    <location>
        <begin position="301"/>
        <end position="334"/>
    </location>
</feature>
<keyword evidence="5" id="KW-1185">Reference proteome</keyword>
<name>A0A1M6N4Q2_9FIRM</name>
<evidence type="ECO:0000256" key="3">
    <source>
        <dbReference type="PROSITE-ProRule" id="PRU00339"/>
    </source>
</evidence>
<keyword evidence="2 3" id="KW-0802">TPR repeat</keyword>
<dbReference type="RefSeq" id="WP_110942208.1">
    <property type="nucleotide sequence ID" value="NZ_FQZV01000052.1"/>
</dbReference>
<dbReference type="InterPro" id="IPR011990">
    <property type="entry name" value="TPR-like_helical_dom_sf"/>
</dbReference>
<dbReference type="PROSITE" id="PS50005">
    <property type="entry name" value="TPR"/>
    <property type="match status" value="3"/>
</dbReference>
<dbReference type="Pfam" id="PF13181">
    <property type="entry name" value="TPR_8"/>
    <property type="match status" value="1"/>
</dbReference>
<feature type="repeat" description="TPR" evidence="3">
    <location>
        <begin position="262"/>
        <end position="295"/>
    </location>
</feature>
<evidence type="ECO:0000313" key="5">
    <source>
        <dbReference type="Proteomes" id="UP000184536"/>
    </source>
</evidence>
<dbReference type="SMART" id="SM00028">
    <property type="entry name" value="TPR"/>
    <property type="match status" value="7"/>
</dbReference>
<protein>
    <submittedName>
        <fullName evidence="4">TPR repeat-containing protein</fullName>
    </submittedName>
</protein>
<dbReference type="Proteomes" id="UP000184536">
    <property type="component" value="Unassembled WGS sequence"/>
</dbReference>
<keyword evidence="1" id="KW-0677">Repeat</keyword>
<dbReference type="STRING" id="1121919.SAMN02745975_03193"/>
<feature type="repeat" description="TPR" evidence="3">
    <location>
        <begin position="228"/>
        <end position="261"/>
    </location>
</feature>
<evidence type="ECO:0000313" key="4">
    <source>
        <dbReference type="EMBL" id="SHJ90642.1"/>
    </source>
</evidence>
<proteinExistence type="predicted"/>
<dbReference type="Pfam" id="PF13424">
    <property type="entry name" value="TPR_12"/>
    <property type="match status" value="1"/>
</dbReference>
<dbReference type="AlphaFoldDB" id="A0A1M6N4Q2"/>
<organism evidence="4 5">
    <name type="scientific">Geosporobacter subterraneus DSM 17957</name>
    <dbReference type="NCBI Taxonomy" id="1121919"/>
    <lineage>
        <taxon>Bacteria</taxon>
        <taxon>Bacillati</taxon>
        <taxon>Bacillota</taxon>
        <taxon>Clostridia</taxon>
        <taxon>Peptostreptococcales</taxon>
        <taxon>Thermotaleaceae</taxon>
        <taxon>Geosporobacter</taxon>
    </lineage>
</organism>
<reference evidence="5" key="1">
    <citation type="submission" date="2016-11" db="EMBL/GenBank/DDBJ databases">
        <authorList>
            <person name="Varghese N."/>
            <person name="Submissions S."/>
        </authorList>
    </citation>
    <scope>NUCLEOTIDE SEQUENCE [LARGE SCALE GENOMIC DNA]</scope>
    <source>
        <strain evidence="5">DSM 17957</strain>
    </source>
</reference>
<evidence type="ECO:0000256" key="1">
    <source>
        <dbReference type="ARBA" id="ARBA00022737"/>
    </source>
</evidence>
<dbReference type="InterPro" id="IPR019734">
    <property type="entry name" value="TPR_rpt"/>
</dbReference>
<dbReference type="PANTHER" id="PTHR45586:SF1">
    <property type="entry name" value="LIPOPOLYSACCHARIDE ASSEMBLY PROTEIN B"/>
    <property type="match status" value="1"/>
</dbReference>
<dbReference type="OrthoDB" id="1947696at2"/>
<sequence>MKTLNIFFPTAQLRDDWIKNLFEYKAPIQIKEIVRQLPKGVEGIRLRGSRNRIPGFWITIDFKEDPIGKKLLSKAITTIPFHWIDKNVYFPQEVLGVKEMENQWRQKYDLDRVSTHSEAWRLFLKEVKEHFNQERVDIASIGLMYIYRHNPYFLKKYKRFYLFEDFAYYYESKGELHKSIKYLRAQASLQPESAEAYLNMSSFLILNGLSQEAIDVCYRGMQINEDDEYLNNNLLIAFLNEGYYEAALEHLKKMMNRDPENSKNWKLIGDVFSEMGKDLEAIKYYQKALKVNSVNLHDVEQEIFYGLAICNQQLGRFKEAIKYYQKMLRYNSTDPKVLLNLSKIYGDDLKKYDKAQLYAEKIVELFPQNGYGHHNLGLVYLYTGRLDRARWHLYQARRLIPDYQPVYKAIQELKKIKKNKLTARTSQ</sequence>
<dbReference type="SUPFAM" id="SSF48452">
    <property type="entry name" value="TPR-like"/>
    <property type="match status" value="1"/>
</dbReference>
<dbReference type="PANTHER" id="PTHR45586">
    <property type="entry name" value="TPR REPEAT-CONTAINING PROTEIN PA4667"/>
    <property type="match status" value="1"/>
</dbReference>
<dbReference type="InterPro" id="IPR051012">
    <property type="entry name" value="CellSynth/LPSAsmb/PSIAsmb"/>
</dbReference>
<gene>
    <name evidence="4" type="ORF">SAMN02745975_03193</name>
</gene>
<dbReference type="EMBL" id="FQZV01000052">
    <property type="protein sequence ID" value="SHJ90642.1"/>
    <property type="molecule type" value="Genomic_DNA"/>
</dbReference>
<accession>A0A1M6N4Q2</accession>
<evidence type="ECO:0000256" key="2">
    <source>
        <dbReference type="ARBA" id="ARBA00022803"/>
    </source>
</evidence>
<dbReference type="Gene3D" id="1.25.40.10">
    <property type="entry name" value="Tetratricopeptide repeat domain"/>
    <property type="match status" value="1"/>
</dbReference>